<accession>A0AB36DPI9</accession>
<dbReference type="Proteomes" id="UP000078295">
    <property type="component" value="Unassembled WGS sequence"/>
</dbReference>
<evidence type="ECO:0000256" key="4">
    <source>
        <dbReference type="ARBA" id="ARBA00022777"/>
    </source>
</evidence>
<dbReference type="Pfam" id="PF02224">
    <property type="entry name" value="Cytidylate_kin"/>
    <property type="match status" value="1"/>
</dbReference>
<name>A0AB36DPI9_MORCA</name>
<dbReference type="InterPro" id="IPR003136">
    <property type="entry name" value="Cytidylate_kin"/>
</dbReference>
<dbReference type="GO" id="GO:0005737">
    <property type="term" value="C:cytoplasm"/>
    <property type="evidence" value="ECO:0007669"/>
    <property type="project" value="UniProtKB-SubCell"/>
</dbReference>
<gene>
    <name evidence="8" type="primary">cmk</name>
    <name evidence="10" type="ORF">AO370_0676</name>
</gene>
<keyword evidence="3 8" id="KW-0547">Nucleotide-binding</keyword>
<evidence type="ECO:0000259" key="9">
    <source>
        <dbReference type="Pfam" id="PF02224"/>
    </source>
</evidence>
<evidence type="ECO:0000256" key="5">
    <source>
        <dbReference type="ARBA" id="ARBA00022840"/>
    </source>
</evidence>
<feature type="domain" description="Cytidylate kinase" evidence="9">
    <location>
        <begin position="23"/>
        <end position="241"/>
    </location>
</feature>
<dbReference type="Gene3D" id="3.40.50.300">
    <property type="entry name" value="P-loop containing nucleotide triphosphate hydrolases"/>
    <property type="match status" value="1"/>
</dbReference>
<comment type="subcellular location">
    <subcellularLocation>
        <location evidence="8">Cytoplasm</location>
    </subcellularLocation>
</comment>
<comment type="catalytic activity">
    <reaction evidence="6 8">
        <text>dCMP + ATP = dCDP + ADP</text>
        <dbReference type="Rhea" id="RHEA:25094"/>
        <dbReference type="ChEBI" id="CHEBI:30616"/>
        <dbReference type="ChEBI" id="CHEBI:57566"/>
        <dbReference type="ChEBI" id="CHEBI:58593"/>
        <dbReference type="ChEBI" id="CHEBI:456216"/>
        <dbReference type="EC" id="2.7.4.25"/>
    </reaction>
</comment>
<organism evidence="10 11">
    <name type="scientific">Moraxella catarrhalis</name>
    <name type="common">Branhamella catarrhalis</name>
    <dbReference type="NCBI Taxonomy" id="480"/>
    <lineage>
        <taxon>Bacteria</taxon>
        <taxon>Pseudomonadati</taxon>
        <taxon>Pseudomonadota</taxon>
        <taxon>Gammaproteobacteria</taxon>
        <taxon>Moraxellales</taxon>
        <taxon>Moraxellaceae</taxon>
        <taxon>Moraxella</taxon>
    </lineage>
</organism>
<dbReference type="EMBL" id="LXHQ01000022">
    <property type="protein sequence ID" value="OAV26262.1"/>
    <property type="molecule type" value="Genomic_DNA"/>
</dbReference>
<sequence>MTDLHINNVMTDLHINSDKPIIITIDGPSGAGKGTLAYRLAEHFGFELLDSGALYRIVGLMAYQAGLLDNIPDELALSDLVQSLHLSFCPNVKTQAIDIYVDKKPLLDDIRNEAVGGYASIVAAFPKVRSALLDLQRNIADDKLGLVADGRDMGTVIFPHAHAKIYLTASAQARTKRRVAQLIQAGKQANFDDILADIIARDERDENRSVAPSRPADDALLIDSSDKSADLVFKEAVQFIEQKLSE</sequence>
<keyword evidence="5 8" id="KW-0067">ATP-binding</keyword>
<evidence type="ECO:0000313" key="11">
    <source>
        <dbReference type="Proteomes" id="UP000078295"/>
    </source>
</evidence>
<dbReference type="CDD" id="cd02020">
    <property type="entry name" value="CMPK"/>
    <property type="match status" value="1"/>
</dbReference>
<keyword evidence="4 8" id="KW-0418">Kinase</keyword>
<evidence type="ECO:0000256" key="8">
    <source>
        <dbReference type="HAMAP-Rule" id="MF_00238"/>
    </source>
</evidence>
<comment type="similarity">
    <text evidence="1 8">Belongs to the cytidylate kinase family. Type 1 subfamily.</text>
</comment>
<dbReference type="NCBIfam" id="TIGR00017">
    <property type="entry name" value="cmk"/>
    <property type="match status" value="1"/>
</dbReference>
<evidence type="ECO:0000256" key="6">
    <source>
        <dbReference type="ARBA" id="ARBA00047615"/>
    </source>
</evidence>
<comment type="caution">
    <text evidence="10">The sequence shown here is derived from an EMBL/GenBank/DDBJ whole genome shotgun (WGS) entry which is preliminary data.</text>
</comment>
<proteinExistence type="inferred from homology"/>
<keyword evidence="8" id="KW-0963">Cytoplasm</keyword>
<comment type="catalytic activity">
    <reaction evidence="7 8">
        <text>CMP + ATP = CDP + ADP</text>
        <dbReference type="Rhea" id="RHEA:11600"/>
        <dbReference type="ChEBI" id="CHEBI:30616"/>
        <dbReference type="ChEBI" id="CHEBI:58069"/>
        <dbReference type="ChEBI" id="CHEBI:60377"/>
        <dbReference type="ChEBI" id="CHEBI:456216"/>
        <dbReference type="EC" id="2.7.4.25"/>
    </reaction>
</comment>
<evidence type="ECO:0000313" key="10">
    <source>
        <dbReference type="EMBL" id="OAV26262.1"/>
    </source>
</evidence>
<dbReference type="SUPFAM" id="SSF52540">
    <property type="entry name" value="P-loop containing nucleoside triphosphate hydrolases"/>
    <property type="match status" value="1"/>
</dbReference>
<dbReference type="HAMAP" id="MF_00238">
    <property type="entry name" value="Cytidyl_kinase_type1"/>
    <property type="match status" value="1"/>
</dbReference>
<dbReference type="AlphaFoldDB" id="A0AB36DPI9"/>
<dbReference type="GO" id="GO:0036431">
    <property type="term" value="F:dCMP kinase activity"/>
    <property type="evidence" value="ECO:0007669"/>
    <property type="project" value="InterPro"/>
</dbReference>
<dbReference type="GO" id="GO:0005524">
    <property type="term" value="F:ATP binding"/>
    <property type="evidence" value="ECO:0007669"/>
    <property type="project" value="UniProtKB-UniRule"/>
</dbReference>
<dbReference type="InterPro" id="IPR027417">
    <property type="entry name" value="P-loop_NTPase"/>
</dbReference>
<keyword evidence="2 8" id="KW-0808">Transferase</keyword>
<evidence type="ECO:0000256" key="1">
    <source>
        <dbReference type="ARBA" id="ARBA00009427"/>
    </source>
</evidence>
<dbReference type="EC" id="2.7.4.25" evidence="8"/>
<dbReference type="GO" id="GO:0006220">
    <property type="term" value="P:pyrimidine nucleotide metabolic process"/>
    <property type="evidence" value="ECO:0007669"/>
    <property type="project" value="UniProtKB-UniRule"/>
</dbReference>
<dbReference type="InterPro" id="IPR011994">
    <property type="entry name" value="Cytidylate_kinase_dom"/>
</dbReference>
<evidence type="ECO:0000256" key="3">
    <source>
        <dbReference type="ARBA" id="ARBA00022741"/>
    </source>
</evidence>
<evidence type="ECO:0000256" key="7">
    <source>
        <dbReference type="ARBA" id="ARBA00048478"/>
    </source>
</evidence>
<reference evidence="10 11" key="1">
    <citation type="journal article" date="2016" name="Genome Biol. Evol.">
        <title>Comparative Genomic Analyses of the Moraxella catarrhalis Serosensitive and Seroresistant Lineages Demonstrate Their Independent Evolution.</title>
        <authorList>
            <person name="Earl J.P."/>
            <person name="de Vries S.P."/>
            <person name="Ahmed A."/>
            <person name="Powell E."/>
            <person name="Schultz M.P."/>
            <person name="Hermans P.W."/>
            <person name="Hill D.J."/>
            <person name="Zhou Z."/>
            <person name="Constantinidou C.I."/>
            <person name="Hu F.Z."/>
            <person name="Bootsma H.J."/>
            <person name="Ehrlich G.D."/>
        </authorList>
    </citation>
    <scope>NUCLEOTIDE SEQUENCE [LARGE SCALE GENOMIC DNA]</scope>
    <source>
        <strain evidence="10 11">F23</strain>
    </source>
</reference>
<protein>
    <recommendedName>
        <fullName evidence="8">Cytidylate kinase</fullName>
        <shortName evidence="8">CK</shortName>
        <ecNumber evidence="8">2.7.4.25</ecNumber>
    </recommendedName>
    <alternativeName>
        <fullName evidence="8">Cytidine monophosphate kinase</fullName>
        <shortName evidence="8">CMP kinase</shortName>
    </alternativeName>
</protein>
<feature type="binding site" evidence="8">
    <location>
        <begin position="27"/>
        <end position="35"/>
    </location>
    <ligand>
        <name>ATP</name>
        <dbReference type="ChEBI" id="CHEBI:30616"/>
    </ligand>
</feature>
<evidence type="ECO:0000256" key="2">
    <source>
        <dbReference type="ARBA" id="ARBA00022679"/>
    </source>
</evidence>